<keyword evidence="7" id="KW-0472">Membrane</keyword>
<dbReference type="InterPro" id="IPR003661">
    <property type="entry name" value="HisK_dim/P_dom"/>
</dbReference>
<dbReference type="InterPro" id="IPR050351">
    <property type="entry name" value="BphY/WalK/GraS-like"/>
</dbReference>
<dbReference type="SUPFAM" id="SSF47384">
    <property type="entry name" value="Homodimeric domain of signal transducing histidine kinase"/>
    <property type="match status" value="1"/>
</dbReference>
<dbReference type="SUPFAM" id="SSF55874">
    <property type="entry name" value="ATPase domain of HSP90 chaperone/DNA topoisomerase II/histidine kinase"/>
    <property type="match status" value="1"/>
</dbReference>
<keyword evidence="3" id="KW-0597">Phosphoprotein</keyword>
<dbReference type="PRINTS" id="PR00344">
    <property type="entry name" value="BCTRLSENSOR"/>
</dbReference>
<organism evidence="9 10">
    <name type="scientific">Sulfurospirillum diekertiae</name>
    <dbReference type="NCBI Taxonomy" id="1854492"/>
    <lineage>
        <taxon>Bacteria</taxon>
        <taxon>Pseudomonadati</taxon>
        <taxon>Campylobacterota</taxon>
        <taxon>Epsilonproteobacteria</taxon>
        <taxon>Campylobacterales</taxon>
        <taxon>Sulfurospirillaceae</taxon>
        <taxon>Sulfurospirillum</taxon>
    </lineage>
</organism>
<feature type="transmembrane region" description="Helical" evidence="7">
    <location>
        <begin position="12"/>
        <end position="36"/>
    </location>
</feature>
<dbReference type="PANTHER" id="PTHR45453">
    <property type="entry name" value="PHOSPHATE REGULON SENSOR PROTEIN PHOR"/>
    <property type="match status" value="1"/>
</dbReference>
<gene>
    <name evidence="9" type="ORF">Sdiek1_2791</name>
</gene>
<evidence type="ECO:0000313" key="10">
    <source>
        <dbReference type="Proteomes" id="UP000196005"/>
    </source>
</evidence>
<dbReference type="Proteomes" id="UP000196005">
    <property type="component" value="Chromosome"/>
</dbReference>
<evidence type="ECO:0000259" key="8">
    <source>
        <dbReference type="PROSITE" id="PS50109"/>
    </source>
</evidence>
<reference evidence="10" key="1">
    <citation type="submission" date="2017-05" db="EMBL/GenBank/DDBJ databases">
        <title>Dechlorination kinetics govern the competition between two new strains of the genus Sulfurospirillum.</title>
        <authorList>
            <person name="Buttet G.F."/>
            <person name="Murray A.M."/>
            <person name="Goris T."/>
            <person name="Burion M."/>
            <person name="Lin B."/>
            <person name="Rolle M."/>
            <person name="Maillard J."/>
        </authorList>
    </citation>
    <scope>NUCLEOTIDE SEQUENCE [LARGE SCALE GENOMIC DNA]</scope>
    <source>
        <strain evidence="10">SL2-1</strain>
    </source>
</reference>
<dbReference type="Pfam" id="PF02518">
    <property type="entry name" value="HATPase_c"/>
    <property type="match status" value="1"/>
</dbReference>
<evidence type="ECO:0000256" key="3">
    <source>
        <dbReference type="ARBA" id="ARBA00022553"/>
    </source>
</evidence>
<dbReference type="Gene3D" id="3.30.565.10">
    <property type="entry name" value="Histidine kinase-like ATPase, C-terminal domain"/>
    <property type="match status" value="1"/>
</dbReference>
<accession>A0A1Y0HRJ7</accession>
<evidence type="ECO:0000256" key="7">
    <source>
        <dbReference type="SAM" id="Phobius"/>
    </source>
</evidence>
<dbReference type="PROSITE" id="PS50109">
    <property type="entry name" value="HIS_KIN"/>
    <property type="match status" value="1"/>
</dbReference>
<dbReference type="InterPro" id="IPR005467">
    <property type="entry name" value="His_kinase_dom"/>
</dbReference>
<evidence type="ECO:0000256" key="1">
    <source>
        <dbReference type="ARBA" id="ARBA00000085"/>
    </source>
</evidence>
<dbReference type="AlphaFoldDB" id="A0A1Y0HRJ7"/>
<comment type="catalytic activity">
    <reaction evidence="1">
        <text>ATP + protein L-histidine = ADP + protein N-phospho-L-histidine.</text>
        <dbReference type="EC" id="2.7.13.3"/>
    </reaction>
</comment>
<dbReference type="InterPro" id="IPR036890">
    <property type="entry name" value="HATPase_C_sf"/>
</dbReference>
<dbReference type="CDD" id="cd00082">
    <property type="entry name" value="HisKA"/>
    <property type="match status" value="1"/>
</dbReference>
<dbReference type="GO" id="GO:0005886">
    <property type="term" value="C:plasma membrane"/>
    <property type="evidence" value="ECO:0007669"/>
    <property type="project" value="TreeGrafter"/>
</dbReference>
<name>A0A1Y0HRJ7_9BACT</name>
<feature type="domain" description="Histidine kinase" evidence="8">
    <location>
        <begin position="181"/>
        <end position="383"/>
    </location>
</feature>
<keyword evidence="6" id="KW-0902">Two-component regulatory system</keyword>
<dbReference type="InterPro" id="IPR036097">
    <property type="entry name" value="HisK_dim/P_sf"/>
</dbReference>
<dbReference type="EC" id="2.7.13.3" evidence="2"/>
<proteinExistence type="predicted"/>
<evidence type="ECO:0000256" key="2">
    <source>
        <dbReference type="ARBA" id="ARBA00012438"/>
    </source>
</evidence>
<protein>
    <recommendedName>
        <fullName evidence="2">histidine kinase</fullName>
        <ecNumber evidence="2">2.7.13.3</ecNumber>
    </recommendedName>
</protein>
<evidence type="ECO:0000256" key="6">
    <source>
        <dbReference type="ARBA" id="ARBA00023012"/>
    </source>
</evidence>
<dbReference type="PANTHER" id="PTHR45453:SF1">
    <property type="entry name" value="PHOSPHATE REGULON SENSOR PROTEIN PHOR"/>
    <property type="match status" value="1"/>
</dbReference>
<sequence>MDIFLNKEEQGALWRFLIIYVTSALFLMSIIAILYYNNETNKLHEKRSMEIKTVVMSYEKELMQAEMDKVPYLFHPPKEFFTVALLKEDKQTLFSSFKTPLLDLNTTPYAVHRLATPINGVAYIVVDEEMSEREILRLKLIILFTMVISALFVGVEGYFLSRLLLKPVHLRIEKLNHFIKDSSHELNTPVAALMMSVSNLKQSSFKDVRVINHISISTKLISQIYNSLSYIAFHDIDEVFEESFDLALLIQESVGFFNEIASTKDNIITAQLQTTFVYMDKSRIQKVIHNLLSNAIKYSYPKTAICVELSEHLLTVKNEGVGIHKENQKSIFKRFERRSNAVGGFGIGLDIVNSVCKMYNIKVWVESIPNQETTFFLQFPFTQILKQEY</sequence>
<keyword evidence="10" id="KW-1185">Reference proteome</keyword>
<dbReference type="GO" id="GO:0016036">
    <property type="term" value="P:cellular response to phosphate starvation"/>
    <property type="evidence" value="ECO:0007669"/>
    <property type="project" value="TreeGrafter"/>
</dbReference>
<dbReference type="KEGG" id="suls:Sdiek1_2791"/>
<evidence type="ECO:0000256" key="4">
    <source>
        <dbReference type="ARBA" id="ARBA00022679"/>
    </source>
</evidence>
<dbReference type="GO" id="GO:0004721">
    <property type="term" value="F:phosphoprotein phosphatase activity"/>
    <property type="evidence" value="ECO:0007669"/>
    <property type="project" value="TreeGrafter"/>
</dbReference>
<keyword evidence="4 9" id="KW-0808">Transferase</keyword>
<dbReference type="InterPro" id="IPR003594">
    <property type="entry name" value="HATPase_dom"/>
</dbReference>
<keyword evidence="7" id="KW-1133">Transmembrane helix</keyword>
<keyword evidence="7" id="KW-0812">Transmembrane</keyword>
<feature type="transmembrane region" description="Helical" evidence="7">
    <location>
        <begin position="140"/>
        <end position="160"/>
    </location>
</feature>
<evidence type="ECO:0000256" key="5">
    <source>
        <dbReference type="ARBA" id="ARBA00022777"/>
    </source>
</evidence>
<dbReference type="GO" id="GO:0000155">
    <property type="term" value="F:phosphorelay sensor kinase activity"/>
    <property type="evidence" value="ECO:0007669"/>
    <property type="project" value="InterPro"/>
</dbReference>
<keyword evidence="5 9" id="KW-0418">Kinase</keyword>
<dbReference type="InterPro" id="IPR004358">
    <property type="entry name" value="Sig_transdc_His_kin-like_C"/>
</dbReference>
<dbReference type="SMART" id="SM00387">
    <property type="entry name" value="HATPase_c"/>
    <property type="match status" value="1"/>
</dbReference>
<evidence type="ECO:0000313" key="9">
    <source>
        <dbReference type="EMBL" id="ARU49934.1"/>
    </source>
</evidence>
<dbReference type="EMBL" id="CP021416">
    <property type="protein sequence ID" value="ARU49934.1"/>
    <property type="molecule type" value="Genomic_DNA"/>
</dbReference>